<dbReference type="GO" id="GO:0004521">
    <property type="term" value="F:RNA endonuclease activity"/>
    <property type="evidence" value="ECO:0007669"/>
    <property type="project" value="TreeGrafter"/>
</dbReference>
<gene>
    <name evidence="4" type="ORF">AVDCRST_MAG56-3109</name>
</gene>
<evidence type="ECO:0000313" key="4">
    <source>
        <dbReference type="EMBL" id="CAA9271770.1"/>
    </source>
</evidence>
<dbReference type="Gene3D" id="3.60.15.10">
    <property type="entry name" value="Ribonuclease Z/Hydroxyacylglutathione hydrolase-like"/>
    <property type="match status" value="1"/>
</dbReference>
<dbReference type="Gene3D" id="3.40.50.10890">
    <property type="match status" value="1"/>
</dbReference>
<evidence type="ECO:0000256" key="1">
    <source>
        <dbReference type="ARBA" id="ARBA00022801"/>
    </source>
</evidence>
<dbReference type="CDD" id="cd16295">
    <property type="entry name" value="TTHA0252-CPSF-like_MBL-fold"/>
    <property type="match status" value="1"/>
</dbReference>
<dbReference type="SMART" id="SM00849">
    <property type="entry name" value="Lactamase_B"/>
    <property type="match status" value="1"/>
</dbReference>
<dbReference type="Pfam" id="PF07521">
    <property type="entry name" value="RMMBL"/>
    <property type="match status" value="1"/>
</dbReference>
<dbReference type="AlphaFoldDB" id="A0A6J4J9R3"/>
<accession>A0A6J4J9R3</accession>
<dbReference type="GO" id="GO:0016787">
    <property type="term" value="F:hydrolase activity"/>
    <property type="evidence" value="ECO:0007669"/>
    <property type="project" value="UniProtKB-KW"/>
</dbReference>
<dbReference type="InterPro" id="IPR036866">
    <property type="entry name" value="RibonucZ/Hydroxyglut_hydro"/>
</dbReference>
<feature type="domain" description="Beta-Casp" evidence="3">
    <location>
        <begin position="243"/>
        <end position="369"/>
    </location>
</feature>
<proteinExistence type="predicted"/>
<dbReference type="PANTHER" id="PTHR11203:SF37">
    <property type="entry name" value="INTEGRATOR COMPLEX SUBUNIT 11"/>
    <property type="match status" value="1"/>
</dbReference>
<dbReference type="Pfam" id="PF16661">
    <property type="entry name" value="Lactamase_B_6"/>
    <property type="match status" value="1"/>
</dbReference>
<organism evidence="4">
    <name type="scientific">uncultured Cytophagales bacterium</name>
    <dbReference type="NCBI Taxonomy" id="158755"/>
    <lineage>
        <taxon>Bacteria</taxon>
        <taxon>Pseudomonadati</taxon>
        <taxon>Bacteroidota</taxon>
        <taxon>Sphingobacteriia</taxon>
        <taxon>Sphingobacteriales</taxon>
        <taxon>environmental samples</taxon>
    </lineage>
</organism>
<dbReference type="InterPro" id="IPR022712">
    <property type="entry name" value="Beta_Casp"/>
</dbReference>
<feature type="domain" description="Metallo-beta-lactamase" evidence="2">
    <location>
        <begin position="13"/>
        <end position="238"/>
    </location>
</feature>
<dbReference type="SMART" id="SM01027">
    <property type="entry name" value="Beta-Casp"/>
    <property type="match status" value="1"/>
</dbReference>
<evidence type="ECO:0000259" key="2">
    <source>
        <dbReference type="SMART" id="SM00849"/>
    </source>
</evidence>
<keyword evidence="1" id="KW-0378">Hydrolase</keyword>
<dbReference type="SUPFAM" id="SSF56281">
    <property type="entry name" value="Metallo-hydrolase/oxidoreductase"/>
    <property type="match status" value="1"/>
</dbReference>
<dbReference type="Pfam" id="PF10996">
    <property type="entry name" value="Beta-Casp"/>
    <property type="match status" value="1"/>
</dbReference>
<dbReference type="PANTHER" id="PTHR11203">
    <property type="entry name" value="CLEAVAGE AND POLYADENYLATION SPECIFICITY FACTOR FAMILY MEMBER"/>
    <property type="match status" value="1"/>
</dbReference>
<dbReference type="InterPro" id="IPR001279">
    <property type="entry name" value="Metallo-B-lactamas"/>
</dbReference>
<protein>
    <submittedName>
        <fullName evidence="4">Metallo-beta-lactamase family protein, RNA-specific</fullName>
    </submittedName>
</protein>
<name>A0A6J4J9R3_9SPHI</name>
<sequence>MTITFYGAAQMVTGSKHLLTLANGTRILLDCGLFQGKGSQLKELNQEFGFQPPMVNYLVLSHAHIDHCGLIPKLVREGFTGRIFCTPPTLKLCELLLLDGARIQQSSEDIDEALYTEEDARESLKLFETVSYDRKYQIEDGVELLFTDAGHVLGSAAVNLNVKEDGKTTRVCFSGDIGRFANRILKAPQSFPQADVIICESTYGDKFHLGTEGTEERLEAIVHETCVERGGKLLIPAFSVGRTQELIYSLNRLAEAGRLGKIKVFVDSPMSVYATEIIKSHPECFNRELREYMRFEDPDPFGFKHLHFVVEADDSKLLNFVDEPCIIISSSGMMEAGRIRHHLKQHISDARNTVLVTGYCEPSTLGGKLMAGAPRVNIMGEDLEVKAEVKEMKEFSAHADFGDIAKFLICQDKEKIGRIFLVHGEKEGMLKLKEDLEGLGYANIELPRFRMSYEL</sequence>
<reference evidence="4" key="1">
    <citation type="submission" date="2020-02" db="EMBL/GenBank/DDBJ databases">
        <authorList>
            <person name="Meier V. D."/>
        </authorList>
    </citation>
    <scope>NUCLEOTIDE SEQUENCE</scope>
    <source>
        <strain evidence="4">AVDCRST_MAG56</strain>
    </source>
</reference>
<dbReference type="EMBL" id="CADCTQ010000262">
    <property type="protein sequence ID" value="CAA9271770.1"/>
    <property type="molecule type" value="Genomic_DNA"/>
</dbReference>
<dbReference type="InterPro" id="IPR011108">
    <property type="entry name" value="RMMBL"/>
</dbReference>
<evidence type="ECO:0000259" key="3">
    <source>
        <dbReference type="SMART" id="SM01027"/>
    </source>
</evidence>
<dbReference type="InterPro" id="IPR050698">
    <property type="entry name" value="MBL"/>
</dbReference>